<keyword evidence="2" id="KW-1185">Reference proteome</keyword>
<dbReference type="OrthoDB" id="6774179at2759"/>
<accession>A0A8K0D8R1</accession>
<dbReference type="AlphaFoldDB" id="A0A8K0D8R1"/>
<proteinExistence type="predicted"/>
<dbReference type="Proteomes" id="UP000801492">
    <property type="component" value="Unassembled WGS sequence"/>
</dbReference>
<dbReference type="PANTHER" id="PTHR33480">
    <property type="entry name" value="SET DOMAIN-CONTAINING PROTEIN-RELATED"/>
    <property type="match status" value="1"/>
</dbReference>
<reference evidence="1" key="1">
    <citation type="submission" date="2019-08" db="EMBL/GenBank/DDBJ databases">
        <title>The genome of the North American firefly Photinus pyralis.</title>
        <authorList>
            <consortium name="Photinus pyralis genome working group"/>
            <person name="Fallon T.R."/>
            <person name="Sander Lower S.E."/>
            <person name="Weng J.-K."/>
        </authorList>
    </citation>
    <scope>NUCLEOTIDE SEQUENCE</scope>
    <source>
        <strain evidence="1">TRF0915ILg1</strain>
        <tissue evidence="1">Whole body</tissue>
    </source>
</reference>
<sequence>MLSNVEPSSHTTATRLRKHLPTVCQLLQFLERDLEQLSTCMDHTLKTHCNMYRMPDSVYQTAKVSKLLLIVDGKADQFVGKQIDDINIDLNPVCDNEENVFEELIETPCTFEETEPGIDMDIKRKNRESKSKVQIDNLEERFGNYRQLAGSQYHVSVQQIFESEAKSRIQAIMPLALTSHNFGEIIFNVNYVDGASLPSQEENAECDVVADILANNCMVDEDDIDEISDTMWPLLTYIGGYCSHQITKKLKCNYCVEFLKGSNSKNTRLIAASDRGGLSYLSEDVVRIVASVYVISQKLISFPIEHVFVKQINQRATMISLGMENRLDRVFIRHA</sequence>
<evidence type="ECO:0000313" key="1">
    <source>
        <dbReference type="EMBL" id="KAF2901269.1"/>
    </source>
</evidence>
<organism evidence="1 2">
    <name type="scientific">Ignelater luminosus</name>
    <name type="common">Cucubano</name>
    <name type="synonym">Pyrophorus luminosus</name>
    <dbReference type="NCBI Taxonomy" id="2038154"/>
    <lineage>
        <taxon>Eukaryota</taxon>
        <taxon>Metazoa</taxon>
        <taxon>Ecdysozoa</taxon>
        <taxon>Arthropoda</taxon>
        <taxon>Hexapoda</taxon>
        <taxon>Insecta</taxon>
        <taxon>Pterygota</taxon>
        <taxon>Neoptera</taxon>
        <taxon>Endopterygota</taxon>
        <taxon>Coleoptera</taxon>
        <taxon>Polyphaga</taxon>
        <taxon>Elateriformia</taxon>
        <taxon>Elateroidea</taxon>
        <taxon>Elateridae</taxon>
        <taxon>Agrypninae</taxon>
        <taxon>Pyrophorini</taxon>
        <taxon>Ignelater</taxon>
    </lineage>
</organism>
<comment type="caution">
    <text evidence="1">The sequence shown here is derived from an EMBL/GenBank/DDBJ whole genome shotgun (WGS) entry which is preliminary data.</text>
</comment>
<evidence type="ECO:0000313" key="2">
    <source>
        <dbReference type="Proteomes" id="UP000801492"/>
    </source>
</evidence>
<dbReference type="EMBL" id="VTPC01001750">
    <property type="protein sequence ID" value="KAF2901269.1"/>
    <property type="molecule type" value="Genomic_DNA"/>
</dbReference>
<gene>
    <name evidence="1" type="ORF">ILUMI_04917</name>
</gene>
<name>A0A8K0D8R1_IGNLU</name>
<protein>
    <submittedName>
        <fullName evidence="1">Uncharacterized protein</fullName>
    </submittedName>
</protein>